<evidence type="ECO:0000313" key="1">
    <source>
        <dbReference type="EMBL" id="GLC48207.1"/>
    </source>
</evidence>
<accession>A0A9W6EX01</accession>
<dbReference type="EMBL" id="BRXU01000001">
    <property type="protein sequence ID" value="GLC48207.1"/>
    <property type="molecule type" value="Genomic_DNA"/>
</dbReference>
<keyword evidence="2" id="KW-1185">Reference proteome</keyword>
<sequence length="174" mass="19294">MMVLIGLDANFITRSAGGGNGGGSNGGGSNSGGCSGDCIIIAVLVPRLSQQTKLVRKALVEQQARVFELRAQGVEGLQRALRRVQQVCRDMRAQQRDLFVQPTRLCVSTEEEEEDVDDKAGARQQRQPAWPKHHTHQLWVLSKGRHLQMGHHQHCKPQATTQPTCHLIYLTQKI</sequence>
<dbReference type="Proteomes" id="UP001165080">
    <property type="component" value="Unassembled WGS sequence"/>
</dbReference>
<proteinExistence type="predicted"/>
<reference evidence="1 2" key="1">
    <citation type="journal article" date="2023" name="Commun. Biol.">
        <title>Reorganization of the ancestral sex-determining regions during the evolution of trioecy in Pleodorina starrii.</title>
        <authorList>
            <person name="Takahashi K."/>
            <person name="Suzuki S."/>
            <person name="Kawai-Toyooka H."/>
            <person name="Yamamoto K."/>
            <person name="Hamaji T."/>
            <person name="Ootsuki R."/>
            <person name="Yamaguchi H."/>
            <person name="Kawachi M."/>
            <person name="Higashiyama T."/>
            <person name="Nozaki H."/>
        </authorList>
    </citation>
    <scope>NUCLEOTIDE SEQUENCE [LARGE SCALE GENOMIC DNA]</scope>
    <source>
        <strain evidence="1 2">NIES-4479</strain>
    </source>
</reference>
<evidence type="ECO:0000313" key="2">
    <source>
        <dbReference type="Proteomes" id="UP001165080"/>
    </source>
</evidence>
<gene>
    <name evidence="1" type="primary">PLESTMB000799</name>
    <name evidence="1" type="ORF">PLESTB_000070700</name>
</gene>
<comment type="caution">
    <text evidence="1">The sequence shown here is derived from an EMBL/GenBank/DDBJ whole genome shotgun (WGS) entry which is preliminary data.</text>
</comment>
<name>A0A9W6EX01_9CHLO</name>
<dbReference type="AlphaFoldDB" id="A0A9W6EX01"/>
<protein>
    <submittedName>
        <fullName evidence="1">Uncharacterized protein</fullName>
    </submittedName>
</protein>
<organism evidence="1 2">
    <name type="scientific">Pleodorina starrii</name>
    <dbReference type="NCBI Taxonomy" id="330485"/>
    <lineage>
        <taxon>Eukaryota</taxon>
        <taxon>Viridiplantae</taxon>
        <taxon>Chlorophyta</taxon>
        <taxon>core chlorophytes</taxon>
        <taxon>Chlorophyceae</taxon>
        <taxon>CS clade</taxon>
        <taxon>Chlamydomonadales</taxon>
        <taxon>Volvocaceae</taxon>
        <taxon>Pleodorina</taxon>
    </lineage>
</organism>